<evidence type="ECO:0000313" key="3">
    <source>
        <dbReference type="Proteomes" id="UP000284375"/>
    </source>
</evidence>
<feature type="region of interest" description="Disordered" evidence="1">
    <location>
        <begin position="1"/>
        <end position="85"/>
    </location>
</feature>
<gene>
    <name evidence="2" type="ORF">VSDG_01617</name>
</gene>
<keyword evidence="3" id="KW-1185">Reference proteome</keyword>
<evidence type="ECO:0000313" key="2">
    <source>
        <dbReference type="EMBL" id="ROW02828.1"/>
    </source>
</evidence>
<dbReference type="EMBL" id="LJZO01000004">
    <property type="protein sequence ID" value="ROW02828.1"/>
    <property type="molecule type" value="Genomic_DNA"/>
</dbReference>
<feature type="compositionally biased region" description="Basic and acidic residues" evidence="1">
    <location>
        <begin position="1"/>
        <end position="19"/>
    </location>
</feature>
<protein>
    <submittedName>
        <fullName evidence="2">Uncharacterized protein</fullName>
    </submittedName>
</protein>
<feature type="compositionally biased region" description="Basic residues" evidence="1">
    <location>
        <begin position="131"/>
        <end position="143"/>
    </location>
</feature>
<dbReference type="OrthoDB" id="4579481at2759"/>
<sequence length="307" mass="34693">MDVDRVTKKKVSEDKVTKHEGKHKKPMRHIKLEESDDESEKVGLKSPKQAHENALTLRPDPSTLEGDGLVDQEGGVSLLQGNDDKFEGYEAKKRRKVEEGLQEEALKHLKVEAVGPSRTASDLQVETEAQRKKKKKAERRNAKRAQERQMAKQAAAQALDGLSPVDRHDIFMTNIKPTPANLEGLESASSEDEDMEDGGAPLPVKKSGYTAPPSGMNRAIRRRFILIEREKVKIKKGLGVPEGSDEKAEEVKQLLDKFIGKLDKKTAERESNKRDRKQKDVARHHGKRLKLEKKEERREKPKTSHDN</sequence>
<comment type="caution">
    <text evidence="2">The sequence shown here is derived from an EMBL/GenBank/DDBJ whole genome shotgun (WGS) entry which is preliminary data.</text>
</comment>
<feature type="region of interest" description="Disordered" evidence="1">
    <location>
        <begin position="262"/>
        <end position="307"/>
    </location>
</feature>
<feature type="compositionally biased region" description="Basic and acidic residues" evidence="1">
    <location>
        <begin position="292"/>
        <end position="307"/>
    </location>
</feature>
<dbReference type="AlphaFoldDB" id="A0A423WHG6"/>
<feature type="compositionally biased region" description="Basic and acidic residues" evidence="1">
    <location>
        <begin position="262"/>
        <end position="283"/>
    </location>
</feature>
<organism evidence="2 3">
    <name type="scientific">Cytospora chrysosperma</name>
    <name type="common">Cytospora canker fungus</name>
    <name type="synonym">Sphaeria chrysosperma</name>
    <dbReference type="NCBI Taxonomy" id="252740"/>
    <lineage>
        <taxon>Eukaryota</taxon>
        <taxon>Fungi</taxon>
        <taxon>Dikarya</taxon>
        <taxon>Ascomycota</taxon>
        <taxon>Pezizomycotina</taxon>
        <taxon>Sordariomycetes</taxon>
        <taxon>Sordariomycetidae</taxon>
        <taxon>Diaporthales</taxon>
        <taxon>Cytosporaceae</taxon>
        <taxon>Cytospora</taxon>
    </lineage>
</organism>
<dbReference type="STRING" id="252740.A0A423WHG6"/>
<accession>A0A423WHG6</accession>
<name>A0A423WHG6_CYTCH</name>
<dbReference type="Proteomes" id="UP000284375">
    <property type="component" value="Unassembled WGS sequence"/>
</dbReference>
<proteinExistence type="predicted"/>
<feature type="compositionally biased region" description="Basic residues" evidence="1">
    <location>
        <begin position="20"/>
        <end position="29"/>
    </location>
</feature>
<feature type="region of interest" description="Disordered" evidence="1">
    <location>
        <begin position="112"/>
        <end position="215"/>
    </location>
</feature>
<evidence type="ECO:0000256" key="1">
    <source>
        <dbReference type="SAM" id="MobiDB-lite"/>
    </source>
</evidence>
<reference evidence="2 3" key="1">
    <citation type="submission" date="2015-09" db="EMBL/GenBank/DDBJ databases">
        <title>Host preference determinants of Valsa canker pathogens revealed by comparative genomics.</title>
        <authorList>
            <person name="Yin Z."/>
            <person name="Huang L."/>
        </authorList>
    </citation>
    <scope>NUCLEOTIDE SEQUENCE [LARGE SCALE GENOMIC DNA]</scope>
    <source>
        <strain evidence="2 3">YSFL</strain>
    </source>
</reference>